<accession>A0AAV5IG61</accession>
<organism evidence="2 3">
    <name type="scientific">Rubroshorea leprosula</name>
    <dbReference type="NCBI Taxonomy" id="152421"/>
    <lineage>
        <taxon>Eukaryota</taxon>
        <taxon>Viridiplantae</taxon>
        <taxon>Streptophyta</taxon>
        <taxon>Embryophyta</taxon>
        <taxon>Tracheophyta</taxon>
        <taxon>Spermatophyta</taxon>
        <taxon>Magnoliopsida</taxon>
        <taxon>eudicotyledons</taxon>
        <taxon>Gunneridae</taxon>
        <taxon>Pentapetalae</taxon>
        <taxon>rosids</taxon>
        <taxon>malvids</taxon>
        <taxon>Malvales</taxon>
        <taxon>Dipterocarpaceae</taxon>
        <taxon>Rubroshorea</taxon>
    </lineage>
</organism>
<protein>
    <submittedName>
        <fullName evidence="2">Uncharacterized protein</fullName>
    </submittedName>
</protein>
<dbReference type="GO" id="GO:0048367">
    <property type="term" value="P:shoot system development"/>
    <property type="evidence" value="ECO:0007669"/>
    <property type="project" value="InterPro"/>
</dbReference>
<sequence length="339" mass="37979">MATASTAHVRSVSLPFEIHPLFLCVEEQLQRLRASKVKLGGLRELYERIDDLVHLPQTQQTLSKKRCEVVEDVLDGSVRLLDVCGATREVFSQMKQSVQELESSLRRRNGGESTEIGAYLVFRKELNKVITQGLRSLHRMEKKSPEAVSSSEMLDVVGMITDAEKISLSIFESLLSVLSYRKYVSRCGGWSVVPKMMLSKFHEAEPNDASEVQKMDAELLVLKSSKDIKLVQVQKVLRGLKALELSIQKTEEELESVFRRLLKTRVSLLNILITTNPLKFQSNFVLDCGCAERSQGDDDLHCGVSVVSVLHSLVGVLERRSDEGVIRVKADPVESQGLL</sequence>
<dbReference type="PANTHER" id="PTHR33070">
    <property type="entry name" value="OS06G0725500 PROTEIN"/>
    <property type="match status" value="1"/>
</dbReference>
<name>A0AAV5IG61_9ROSI</name>
<keyword evidence="1" id="KW-0175">Coiled coil</keyword>
<dbReference type="PANTHER" id="PTHR33070:SF115">
    <property type="entry name" value="T23E18.15"/>
    <property type="match status" value="1"/>
</dbReference>
<reference evidence="2 3" key="1">
    <citation type="journal article" date="2021" name="Commun. Biol.">
        <title>The genome of Shorea leprosula (Dipterocarpaceae) highlights the ecological relevance of drought in aseasonal tropical rainforests.</title>
        <authorList>
            <person name="Ng K.K.S."/>
            <person name="Kobayashi M.J."/>
            <person name="Fawcett J.A."/>
            <person name="Hatakeyama M."/>
            <person name="Paape T."/>
            <person name="Ng C.H."/>
            <person name="Ang C.C."/>
            <person name="Tnah L.H."/>
            <person name="Lee C.T."/>
            <person name="Nishiyama T."/>
            <person name="Sese J."/>
            <person name="O'Brien M.J."/>
            <person name="Copetti D."/>
            <person name="Mohd Noor M.I."/>
            <person name="Ong R.C."/>
            <person name="Putra M."/>
            <person name="Sireger I.Z."/>
            <person name="Indrioko S."/>
            <person name="Kosugi Y."/>
            <person name="Izuno A."/>
            <person name="Isagi Y."/>
            <person name="Lee S.L."/>
            <person name="Shimizu K.K."/>
        </authorList>
    </citation>
    <scope>NUCLEOTIDE SEQUENCE [LARGE SCALE GENOMIC DNA]</scope>
    <source>
        <strain evidence="2">214</strain>
    </source>
</reference>
<dbReference type="Pfam" id="PF03087">
    <property type="entry name" value="BPS1"/>
    <property type="match status" value="1"/>
</dbReference>
<dbReference type="Proteomes" id="UP001054252">
    <property type="component" value="Unassembled WGS sequence"/>
</dbReference>
<evidence type="ECO:0000313" key="2">
    <source>
        <dbReference type="EMBL" id="GKU98105.1"/>
    </source>
</evidence>
<dbReference type="GO" id="GO:0048364">
    <property type="term" value="P:root development"/>
    <property type="evidence" value="ECO:0007669"/>
    <property type="project" value="InterPro"/>
</dbReference>
<dbReference type="EMBL" id="BPVZ01000012">
    <property type="protein sequence ID" value="GKU98105.1"/>
    <property type="molecule type" value="Genomic_DNA"/>
</dbReference>
<dbReference type="AlphaFoldDB" id="A0AAV5IG61"/>
<proteinExistence type="predicted"/>
<gene>
    <name evidence="2" type="ORF">SLEP1_g11151</name>
</gene>
<dbReference type="InterPro" id="IPR004320">
    <property type="entry name" value="BPS1_pln"/>
</dbReference>
<feature type="coiled-coil region" evidence="1">
    <location>
        <begin position="233"/>
        <end position="260"/>
    </location>
</feature>
<keyword evidence="3" id="KW-1185">Reference proteome</keyword>
<evidence type="ECO:0000256" key="1">
    <source>
        <dbReference type="SAM" id="Coils"/>
    </source>
</evidence>
<evidence type="ECO:0000313" key="3">
    <source>
        <dbReference type="Proteomes" id="UP001054252"/>
    </source>
</evidence>
<comment type="caution">
    <text evidence="2">The sequence shown here is derived from an EMBL/GenBank/DDBJ whole genome shotgun (WGS) entry which is preliminary data.</text>
</comment>